<dbReference type="AlphaFoldDB" id="A0A561WFY1"/>
<dbReference type="Pfam" id="PF14659">
    <property type="entry name" value="Phage_int_SAM_3"/>
    <property type="match status" value="1"/>
</dbReference>
<dbReference type="InterPro" id="IPR013762">
    <property type="entry name" value="Integrase-like_cat_sf"/>
</dbReference>
<dbReference type="PANTHER" id="PTHR30349">
    <property type="entry name" value="PHAGE INTEGRASE-RELATED"/>
    <property type="match status" value="1"/>
</dbReference>
<feature type="domain" description="Core-binding (CB)" evidence="7">
    <location>
        <begin position="85"/>
        <end position="168"/>
    </location>
</feature>
<evidence type="ECO:0000256" key="3">
    <source>
        <dbReference type="ARBA" id="ARBA00023172"/>
    </source>
</evidence>
<dbReference type="Gene3D" id="1.10.150.130">
    <property type="match status" value="1"/>
</dbReference>
<evidence type="ECO:0000259" key="6">
    <source>
        <dbReference type="PROSITE" id="PS51898"/>
    </source>
</evidence>
<dbReference type="InterPro" id="IPR011010">
    <property type="entry name" value="DNA_brk_join_enz"/>
</dbReference>
<dbReference type="PROSITE" id="PS51898">
    <property type="entry name" value="TYR_RECOMBINASE"/>
    <property type="match status" value="1"/>
</dbReference>
<dbReference type="GO" id="GO:0015074">
    <property type="term" value="P:DNA integration"/>
    <property type="evidence" value="ECO:0007669"/>
    <property type="project" value="UniProtKB-KW"/>
</dbReference>
<proteinExistence type="predicted"/>
<evidence type="ECO:0000256" key="4">
    <source>
        <dbReference type="PROSITE-ProRule" id="PRU01248"/>
    </source>
</evidence>
<dbReference type="Pfam" id="PF00589">
    <property type="entry name" value="Phage_integrase"/>
    <property type="match status" value="1"/>
</dbReference>
<keyword evidence="2 4" id="KW-0238">DNA-binding</keyword>
<name>A0A561WFY1_9ACTN</name>
<evidence type="ECO:0000259" key="7">
    <source>
        <dbReference type="PROSITE" id="PS51900"/>
    </source>
</evidence>
<evidence type="ECO:0000313" key="8">
    <source>
        <dbReference type="EMBL" id="TWG22783.1"/>
    </source>
</evidence>
<comment type="caution">
    <text evidence="8">The sequence shown here is derived from an EMBL/GenBank/DDBJ whole genome shotgun (WGS) entry which is preliminary data.</text>
</comment>
<dbReference type="Proteomes" id="UP000319927">
    <property type="component" value="Unassembled WGS sequence"/>
</dbReference>
<dbReference type="EMBL" id="VIXA01000002">
    <property type="protein sequence ID" value="TWG22783.1"/>
    <property type="molecule type" value="Genomic_DNA"/>
</dbReference>
<dbReference type="InterPro" id="IPR002104">
    <property type="entry name" value="Integrase_catalytic"/>
</dbReference>
<evidence type="ECO:0000256" key="1">
    <source>
        <dbReference type="ARBA" id="ARBA00022908"/>
    </source>
</evidence>
<dbReference type="CDD" id="cd01189">
    <property type="entry name" value="INT_ICEBs1_C_like"/>
    <property type="match status" value="1"/>
</dbReference>
<feature type="region of interest" description="Disordered" evidence="5">
    <location>
        <begin position="1"/>
        <end position="29"/>
    </location>
</feature>
<dbReference type="GO" id="GO:0006310">
    <property type="term" value="P:DNA recombination"/>
    <property type="evidence" value="ECO:0007669"/>
    <property type="project" value="UniProtKB-KW"/>
</dbReference>
<accession>A0A561WFY1</accession>
<gene>
    <name evidence="8" type="ORF">FHX75_121319</name>
</gene>
<dbReference type="PANTHER" id="PTHR30349:SF91">
    <property type="entry name" value="INTA PROTEIN"/>
    <property type="match status" value="1"/>
</dbReference>
<keyword evidence="1" id="KW-0229">DNA integration</keyword>
<feature type="domain" description="Tyr recombinase" evidence="6">
    <location>
        <begin position="189"/>
        <end position="386"/>
    </location>
</feature>
<dbReference type="InterPro" id="IPR004107">
    <property type="entry name" value="Integrase_SAM-like_N"/>
</dbReference>
<evidence type="ECO:0000256" key="5">
    <source>
        <dbReference type="SAM" id="MobiDB-lite"/>
    </source>
</evidence>
<organism evidence="8 9">
    <name type="scientific">Micromonospora palomenae</name>
    <dbReference type="NCBI Taxonomy" id="1461247"/>
    <lineage>
        <taxon>Bacteria</taxon>
        <taxon>Bacillati</taxon>
        <taxon>Actinomycetota</taxon>
        <taxon>Actinomycetes</taxon>
        <taxon>Micromonosporales</taxon>
        <taxon>Micromonosporaceae</taxon>
        <taxon>Micromonospora</taxon>
    </lineage>
</organism>
<dbReference type="OrthoDB" id="9805859at2"/>
<dbReference type="GO" id="GO:0003677">
    <property type="term" value="F:DNA binding"/>
    <property type="evidence" value="ECO:0007669"/>
    <property type="project" value="UniProtKB-UniRule"/>
</dbReference>
<keyword evidence="3" id="KW-0233">DNA recombination</keyword>
<dbReference type="Gene3D" id="1.10.443.10">
    <property type="entry name" value="Intergrase catalytic core"/>
    <property type="match status" value="1"/>
</dbReference>
<dbReference type="InterPro" id="IPR050090">
    <property type="entry name" value="Tyrosine_recombinase_XerCD"/>
</dbReference>
<evidence type="ECO:0000313" key="9">
    <source>
        <dbReference type="Proteomes" id="UP000319927"/>
    </source>
</evidence>
<reference evidence="8 9" key="1">
    <citation type="submission" date="2019-06" db="EMBL/GenBank/DDBJ databases">
        <title>Sequencing the genomes of 1000 actinobacteria strains.</title>
        <authorList>
            <person name="Klenk H.-P."/>
        </authorList>
    </citation>
    <scope>NUCLEOTIDE SEQUENCE [LARGE SCALE GENOMIC DNA]</scope>
    <source>
        <strain evidence="8 9">DSM 102131</strain>
    </source>
</reference>
<dbReference type="InterPro" id="IPR010998">
    <property type="entry name" value="Integrase_recombinase_N"/>
</dbReference>
<dbReference type="InterPro" id="IPR044068">
    <property type="entry name" value="CB"/>
</dbReference>
<protein>
    <submittedName>
        <fullName evidence="8">Site-specific recombinase XerD</fullName>
    </submittedName>
</protein>
<dbReference type="SUPFAM" id="SSF56349">
    <property type="entry name" value="DNA breaking-rejoining enzymes"/>
    <property type="match status" value="1"/>
</dbReference>
<keyword evidence="9" id="KW-1185">Reference proteome</keyword>
<sequence>MPRSESAGEQPPAERKPRRSKRGNGEGSIYLRKDGRWTAAYFVPKPGGGESRRYVYGRSPEEVETKLVEMRKQVQAGAPLAPAGLTVARYLEEWMEQVAAPRVRPNTARSYRDLIAKYLVPRLGRKRLGQLGARDVRQFLAALAGDGVGERTAQLAHAVLRAALEDAMREEIIPRNVAKLVRAPRPVKQEREPLTVQQVRTLLTSTRDHRLHALFVVFAVLGLRRSEVLGLRWDDVDLEVGVLRVRRSLHRVEGQLATFPTKTQRSARAVPLPGMVVRTLRDHQRGQEAERLALGAKWPSLGYVFTTPIGTPLDPSNCTRLVQSECAAAGLPAIRLHDLRHGCVSVLLALGVPPRTVMDIVGHSTLEMTMTVYGHVSLDDKRAALDQLGGLFDDGAGK</sequence>
<evidence type="ECO:0000256" key="2">
    <source>
        <dbReference type="ARBA" id="ARBA00023125"/>
    </source>
</evidence>
<dbReference type="PROSITE" id="PS51900">
    <property type="entry name" value="CB"/>
    <property type="match status" value="1"/>
</dbReference>